<dbReference type="Pfam" id="PF00936">
    <property type="entry name" value="BMC"/>
    <property type="match status" value="1"/>
</dbReference>
<name>A0ABV6MRP9_9PSEU</name>
<dbReference type="InterPro" id="IPR050575">
    <property type="entry name" value="BMC_shell"/>
</dbReference>
<comment type="subcellular location">
    <subcellularLocation>
        <location evidence="1">Bacterial microcompartment</location>
    </subcellularLocation>
</comment>
<comment type="caution">
    <text evidence="5">The sequence shown here is derived from an EMBL/GenBank/DDBJ whole genome shotgun (WGS) entry which is preliminary data.</text>
</comment>
<dbReference type="RefSeq" id="WP_273940919.1">
    <property type="nucleotide sequence ID" value="NZ_CP097263.1"/>
</dbReference>
<dbReference type="EMBL" id="JBHLUD010000004">
    <property type="protein sequence ID" value="MFC0542501.1"/>
    <property type="molecule type" value="Genomic_DNA"/>
</dbReference>
<dbReference type="SMART" id="SM00877">
    <property type="entry name" value="BMC"/>
    <property type="match status" value="1"/>
</dbReference>
<dbReference type="PANTHER" id="PTHR33941">
    <property type="entry name" value="PROPANEDIOL UTILIZATION PROTEIN PDUA"/>
    <property type="match status" value="1"/>
</dbReference>
<dbReference type="InterPro" id="IPR000249">
    <property type="entry name" value="BMC_dom"/>
</dbReference>
<dbReference type="SUPFAM" id="SSF143414">
    <property type="entry name" value="CcmK-like"/>
    <property type="match status" value="1"/>
</dbReference>
<organism evidence="5 6">
    <name type="scientific">Kutzneria chonburiensis</name>
    <dbReference type="NCBI Taxonomy" id="1483604"/>
    <lineage>
        <taxon>Bacteria</taxon>
        <taxon>Bacillati</taxon>
        <taxon>Actinomycetota</taxon>
        <taxon>Actinomycetes</taxon>
        <taxon>Pseudonocardiales</taxon>
        <taxon>Pseudonocardiaceae</taxon>
        <taxon>Kutzneria</taxon>
    </lineage>
</organism>
<dbReference type="InterPro" id="IPR044872">
    <property type="entry name" value="CcmK/CsoS1_BMC"/>
</dbReference>
<keyword evidence="6" id="KW-1185">Reference proteome</keyword>
<dbReference type="Proteomes" id="UP001589810">
    <property type="component" value="Unassembled WGS sequence"/>
</dbReference>
<gene>
    <name evidence="5" type="ORF">ACFFH7_13465</name>
</gene>
<reference evidence="5 6" key="1">
    <citation type="submission" date="2024-09" db="EMBL/GenBank/DDBJ databases">
        <authorList>
            <person name="Sun Q."/>
            <person name="Mori K."/>
        </authorList>
    </citation>
    <scope>NUCLEOTIDE SEQUENCE [LARGE SCALE GENOMIC DNA]</scope>
    <source>
        <strain evidence="5 6">TBRC 1432</strain>
    </source>
</reference>
<dbReference type="InterPro" id="IPR037233">
    <property type="entry name" value="CcmK-like_sf"/>
</dbReference>
<keyword evidence="2" id="KW-1283">Bacterial microcompartment</keyword>
<evidence type="ECO:0000259" key="4">
    <source>
        <dbReference type="PROSITE" id="PS51930"/>
    </source>
</evidence>
<dbReference type="PROSITE" id="PS51930">
    <property type="entry name" value="BMC_2"/>
    <property type="match status" value="1"/>
</dbReference>
<dbReference type="Gene3D" id="3.30.70.1710">
    <property type="match status" value="1"/>
</dbReference>
<feature type="domain" description="BMC" evidence="4">
    <location>
        <begin position="9"/>
        <end position="93"/>
    </location>
</feature>
<evidence type="ECO:0000256" key="3">
    <source>
        <dbReference type="PROSITE-ProRule" id="PRU01278"/>
    </source>
</evidence>
<evidence type="ECO:0000256" key="2">
    <source>
        <dbReference type="ARBA" id="ARBA00024446"/>
    </source>
</evidence>
<protein>
    <submittedName>
        <fullName evidence="5">BMC domain-containing protein</fullName>
    </submittedName>
</protein>
<accession>A0ABV6MRP9</accession>
<sequence>MRDSNDAGAIGLVETRGIVALSAGIEAMIKTADVRCIAVDRVSSGYLVAAIQGQLAAVRQALDAGAAAVKRYGELRSVQIYPRPSADAAGLLETRRAVAFRDAAVALPAGTER</sequence>
<dbReference type="PANTHER" id="PTHR33941:SF11">
    <property type="entry name" value="BACTERIAL MICROCOMPARTMENT SHELL PROTEIN PDUJ"/>
    <property type="match status" value="1"/>
</dbReference>
<comment type="similarity">
    <text evidence="3">Belongs to the bacterial microcompartments protein family.</text>
</comment>
<evidence type="ECO:0000256" key="1">
    <source>
        <dbReference type="ARBA" id="ARBA00024322"/>
    </source>
</evidence>
<evidence type="ECO:0000313" key="6">
    <source>
        <dbReference type="Proteomes" id="UP001589810"/>
    </source>
</evidence>
<evidence type="ECO:0000313" key="5">
    <source>
        <dbReference type="EMBL" id="MFC0542501.1"/>
    </source>
</evidence>
<proteinExistence type="inferred from homology"/>